<dbReference type="PANTHER" id="PTHR22950">
    <property type="entry name" value="AMINO ACID TRANSPORTER"/>
    <property type="match status" value="1"/>
</dbReference>
<dbReference type="OrthoDB" id="40134at2759"/>
<dbReference type="RefSeq" id="XP_018186358.1">
    <property type="nucleotide sequence ID" value="XM_018329555.1"/>
</dbReference>
<feature type="transmembrane region" description="Helical" evidence="7">
    <location>
        <begin position="461"/>
        <end position="481"/>
    </location>
</feature>
<evidence type="ECO:0000256" key="3">
    <source>
        <dbReference type="ARBA" id="ARBA00022692"/>
    </source>
</evidence>
<evidence type="ECO:0000256" key="4">
    <source>
        <dbReference type="ARBA" id="ARBA00022989"/>
    </source>
</evidence>
<dbReference type="AlphaFoldDB" id="A0A165FBY7"/>
<gene>
    <name evidence="9" type="ORF">L228DRAFT_179732</name>
</gene>
<keyword evidence="4 7" id="KW-1133">Transmembrane helix</keyword>
<feature type="transmembrane region" description="Helical" evidence="7">
    <location>
        <begin position="344"/>
        <end position="362"/>
    </location>
</feature>
<feature type="transmembrane region" description="Helical" evidence="7">
    <location>
        <begin position="284"/>
        <end position="304"/>
    </location>
</feature>
<evidence type="ECO:0000256" key="2">
    <source>
        <dbReference type="ARBA" id="ARBA00008066"/>
    </source>
</evidence>
<evidence type="ECO:0000256" key="6">
    <source>
        <dbReference type="SAM" id="MobiDB-lite"/>
    </source>
</evidence>
<feature type="transmembrane region" description="Helical" evidence="7">
    <location>
        <begin position="147"/>
        <end position="166"/>
    </location>
</feature>
<feature type="compositionally biased region" description="Basic and acidic residues" evidence="6">
    <location>
        <begin position="101"/>
        <end position="113"/>
    </location>
</feature>
<keyword evidence="3 7" id="KW-0812">Transmembrane</keyword>
<dbReference type="InParanoid" id="A0A165FBY7"/>
<dbReference type="Proteomes" id="UP000076632">
    <property type="component" value="Unassembled WGS sequence"/>
</dbReference>
<protein>
    <recommendedName>
        <fullName evidence="8">Amino acid transporter transmembrane domain-containing protein</fullName>
    </recommendedName>
</protein>
<feature type="transmembrane region" description="Helical" evidence="7">
    <location>
        <begin position="252"/>
        <end position="272"/>
    </location>
</feature>
<evidence type="ECO:0000313" key="10">
    <source>
        <dbReference type="Proteomes" id="UP000076632"/>
    </source>
</evidence>
<evidence type="ECO:0000313" key="9">
    <source>
        <dbReference type="EMBL" id="KZF20803.1"/>
    </source>
</evidence>
<accession>A0A165FBY7</accession>
<sequence length="599" mass="66236">MSLAPQALGAVADPRSSVEADNIGSYGNRVLHTLHDPNVTFEEYLHYASVSRAEESELPPAKGPFGNVWRSIFLGKKSKTLEGNPADGSVVNTIEQSPGEKGAREMGEKDTKASDEVNNSFMAPASAVTEEEWKDASRAARTATWGAVFYLITTDILGPFSVPWAFTQLGYGPGIALYTVFGGLAVYTGWQLWKVFIGLDSDRYPLKNYGDMAFRVYGPWARYVCNVLQNFQFFLNVALLIMTYGISIRQLSRLRLCFIVCLIVFTIAGFLLGQIRSLQRFGYVANLAVWLNLLVIFFTMGVVAHSPPNYVAAQQTYGIPPNQPIQHTAGSPAGLTFLDNINGLMQAVFSYGGATLFCELMAEMRKPKDFWKGLVCAEMLIYVCYMLFGLFVYSYQGQYAANPAFQGIDPQSWQDVGNALGVISALIAACMYGNIGIKVLYANVGQELFHGPRLETRKGRFIWTALVPVYWIAAFVIAASVPQISNFSSLVGAACIMQFTYTFPPLLMIGYNTQRDAILPEETFDPVTGRLNRIDGGIKRWLRGYRRRWLQNTWDLVFFLGSCATAVLGIYASVVLLNDGYQHNKGQNVVAFNCVSPVG</sequence>
<feature type="transmembrane region" description="Helical" evidence="7">
    <location>
        <begin position="178"/>
        <end position="199"/>
    </location>
</feature>
<evidence type="ECO:0000256" key="7">
    <source>
        <dbReference type="SAM" id="Phobius"/>
    </source>
</evidence>
<dbReference type="GO" id="GO:0016020">
    <property type="term" value="C:membrane"/>
    <property type="evidence" value="ECO:0007669"/>
    <property type="project" value="UniProtKB-SubCell"/>
</dbReference>
<keyword evidence="10" id="KW-1185">Reference proteome</keyword>
<feature type="transmembrane region" description="Helical" evidence="7">
    <location>
        <begin position="487"/>
        <end position="509"/>
    </location>
</feature>
<feature type="transmembrane region" description="Helical" evidence="7">
    <location>
        <begin position="374"/>
        <end position="396"/>
    </location>
</feature>
<feature type="transmembrane region" description="Helical" evidence="7">
    <location>
        <begin position="556"/>
        <end position="577"/>
    </location>
</feature>
<dbReference type="PANTHER" id="PTHR22950:SF461">
    <property type="entry name" value="AMINO ACID TRANSPORTER TRANSMEMBRANE DOMAIN-CONTAINING PROTEIN"/>
    <property type="match status" value="1"/>
</dbReference>
<proteinExistence type="inferred from homology"/>
<dbReference type="Pfam" id="PF01490">
    <property type="entry name" value="Aa_trans"/>
    <property type="match status" value="1"/>
</dbReference>
<reference evidence="9 10" key="1">
    <citation type="journal article" date="2016" name="Fungal Biol.">
        <title>The genome of Xylona heveae provides a window into fungal endophytism.</title>
        <authorList>
            <person name="Gazis R."/>
            <person name="Kuo A."/>
            <person name="Riley R."/>
            <person name="LaButti K."/>
            <person name="Lipzen A."/>
            <person name="Lin J."/>
            <person name="Amirebrahimi M."/>
            <person name="Hesse C.N."/>
            <person name="Spatafora J.W."/>
            <person name="Henrissat B."/>
            <person name="Hainaut M."/>
            <person name="Grigoriev I.V."/>
            <person name="Hibbett D.S."/>
        </authorList>
    </citation>
    <scope>NUCLEOTIDE SEQUENCE [LARGE SCALE GENOMIC DNA]</scope>
    <source>
        <strain evidence="9 10">TC161</strain>
    </source>
</reference>
<dbReference type="EMBL" id="KV407462">
    <property type="protein sequence ID" value="KZF20803.1"/>
    <property type="molecule type" value="Genomic_DNA"/>
</dbReference>
<dbReference type="OMA" id="TPWAFAQ"/>
<evidence type="ECO:0000256" key="1">
    <source>
        <dbReference type="ARBA" id="ARBA00004141"/>
    </source>
</evidence>
<feature type="domain" description="Amino acid transporter transmembrane" evidence="8">
    <location>
        <begin position="142"/>
        <end position="509"/>
    </location>
</feature>
<feature type="transmembrane region" description="Helical" evidence="7">
    <location>
        <begin position="220"/>
        <end position="246"/>
    </location>
</feature>
<dbReference type="STRING" id="1328760.A0A165FBY7"/>
<feature type="transmembrane region" description="Helical" evidence="7">
    <location>
        <begin position="416"/>
        <end position="441"/>
    </location>
</feature>
<feature type="region of interest" description="Disordered" evidence="6">
    <location>
        <begin position="84"/>
        <end position="113"/>
    </location>
</feature>
<name>A0A165FBY7_XYLHT</name>
<dbReference type="GO" id="GO:0015179">
    <property type="term" value="F:L-amino acid transmembrane transporter activity"/>
    <property type="evidence" value="ECO:0007669"/>
    <property type="project" value="TreeGrafter"/>
</dbReference>
<evidence type="ECO:0000256" key="5">
    <source>
        <dbReference type="ARBA" id="ARBA00023136"/>
    </source>
</evidence>
<organism evidence="9 10">
    <name type="scientific">Xylona heveae (strain CBS 132557 / TC161)</name>
    <dbReference type="NCBI Taxonomy" id="1328760"/>
    <lineage>
        <taxon>Eukaryota</taxon>
        <taxon>Fungi</taxon>
        <taxon>Dikarya</taxon>
        <taxon>Ascomycota</taxon>
        <taxon>Pezizomycotina</taxon>
        <taxon>Xylonomycetes</taxon>
        <taxon>Xylonales</taxon>
        <taxon>Xylonaceae</taxon>
        <taxon>Xylona</taxon>
    </lineage>
</organism>
<dbReference type="InterPro" id="IPR013057">
    <property type="entry name" value="AA_transpt_TM"/>
</dbReference>
<comment type="subcellular location">
    <subcellularLocation>
        <location evidence="1">Membrane</location>
        <topology evidence="1">Multi-pass membrane protein</topology>
    </subcellularLocation>
</comment>
<comment type="similarity">
    <text evidence="2">Belongs to the amino acid/polyamine transporter 2 family.</text>
</comment>
<evidence type="ECO:0000259" key="8">
    <source>
        <dbReference type="Pfam" id="PF01490"/>
    </source>
</evidence>
<dbReference type="GeneID" id="28894692"/>
<keyword evidence="5 7" id="KW-0472">Membrane</keyword>